<dbReference type="Gene3D" id="3.30.2310.20">
    <property type="entry name" value="RelE-like"/>
    <property type="match status" value="1"/>
</dbReference>
<evidence type="ECO:0000313" key="2">
    <source>
        <dbReference type="EMBL" id="NVF12544.1"/>
    </source>
</evidence>
<evidence type="ECO:0000313" key="3">
    <source>
        <dbReference type="Proteomes" id="UP000540919"/>
    </source>
</evidence>
<dbReference type="Proteomes" id="UP000540919">
    <property type="component" value="Unassembled WGS sequence"/>
</dbReference>
<dbReference type="RefSeq" id="WP_176270264.1">
    <property type="nucleotide sequence ID" value="NZ_JABVBA010000020.1"/>
</dbReference>
<evidence type="ECO:0000256" key="1">
    <source>
        <dbReference type="ARBA" id="ARBA00022649"/>
    </source>
</evidence>
<dbReference type="Pfam" id="PF05016">
    <property type="entry name" value="ParE_toxin"/>
    <property type="match status" value="1"/>
</dbReference>
<keyword evidence="1" id="KW-1277">Toxin-antitoxin system</keyword>
<keyword evidence="3" id="KW-1185">Reference proteome</keyword>
<accession>A0ABX2NCW6</accession>
<gene>
    <name evidence="2" type="ORF">HV819_11315</name>
</gene>
<reference evidence="2 3" key="1">
    <citation type="submission" date="2020-06" db="EMBL/GenBank/DDBJ databases">
        <title>Anaerococcus sp. nov., isolated form swine feces.</title>
        <authorList>
            <person name="Yu S."/>
        </authorList>
    </citation>
    <scope>NUCLEOTIDE SEQUENCE [LARGE SCALE GENOMIC DNA]</scope>
    <source>
        <strain evidence="2 3">AGMB00486</strain>
    </source>
</reference>
<dbReference type="NCBIfam" id="TIGR02385">
    <property type="entry name" value="RelE_StbE"/>
    <property type="match status" value="1"/>
</dbReference>
<dbReference type="InterPro" id="IPR035093">
    <property type="entry name" value="RelE/ParE_toxin_dom_sf"/>
</dbReference>
<proteinExistence type="predicted"/>
<comment type="caution">
    <text evidence="2">The sequence shown here is derived from an EMBL/GenBank/DDBJ whole genome shotgun (WGS) entry which is preliminary data.</text>
</comment>
<sequence>MIKHNIIISSKAKRDILDIYEYISETLNSDLSALRLVQKIEESIRDLEQMPERFKRYKDEDLYSENIRICPVKNYLIFYRVNNEKSLVEIIRILYSKRNYEDIL</sequence>
<dbReference type="EMBL" id="JABVBA010000020">
    <property type="protein sequence ID" value="NVF12544.1"/>
    <property type="molecule type" value="Genomic_DNA"/>
</dbReference>
<protein>
    <submittedName>
        <fullName evidence="2">Type II toxin-antitoxin system RelE/ParE family toxin</fullName>
    </submittedName>
</protein>
<dbReference type="InterPro" id="IPR007712">
    <property type="entry name" value="RelE/ParE_toxin"/>
</dbReference>
<organism evidence="2 3">
    <name type="scientific">Anaerococcus faecalis</name>
    <dbReference type="NCBI Taxonomy" id="2742993"/>
    <lineage>
        <taxon>Bacteria</taxon>
        <taxon>Bacillati</taxon>
        <taxon>Bacillota</taxon>
        <taxon>Tissierellia</taxon>
        <taxon>Tissierellales</taxon>
        <taxon>Peptoniphilaceae</taxon>
        <taxon>Anaerococcus</taxon>
    </lineage>
</organism>
<name>A0ABX2NCW6_9FIRM</name>